<geneLocation type="plasmid" evidence="2">
    <name>prgalie4872c</name>
</geneLocation>
<dbReference type="EMBL" id="CP017104">
    <property type="protein sequence ID" value="APO70141.1"/>
    <property type="molecule type" value="Genomic_DNA"/>
</dbReference>
<proteinExistence type="predicted"/>
<keyword evidence="1" id="KW-0614">Plasmid</keyword>
<evidence type="ECO:0000313" key="1">
    <source>
        <dbReference type="EMBL" id="APO70141.1"/>
    </source>
</evidence>
<reference evidence="1 2" key="1">
    <citation type="submission" date="2016-09" db="EMBL/GenBank/DDBJ databases">
        <title>The complete genome sequences of Rhizobium gallicum, symbiovars gallicum and phaseoli, symbionts associated to common bean (Phaseolus vulgaris).</title>
        <authorList>
            <person name="Bustos P."/>
            <person name="Santamaria R.I."/>
            <person name="Perez-Carrascal O.M."/>
            <person name="Juarez S."/>
            <person name="Lozano L."/>
            <person name="Martinez-Flores I."/>
            <person name="Martinez-Romero E."/>
            <person name="Cevallos M."/>
            <person name="Romero D."/>
            <person name="Davila G."/>
            <person name="Gonzalez V."/>
        </authorList>
    </citation>
    <scope>NUCLEOTIDE SEQUENCE [LARGE SCALE GENOMIC DNA]</scope>
    <source>
        <strain evidence="1 2">IE4872</strain>
        <plasmid evidence="2">prgalie4872c</plasmid>
    </source>
</reference>
<accession>A0A1L5NQF7</accession>
<evidence type="ECO:0000313" key="2">
    <source>
        <dbReference type="Proteomes" id="UP000184749"/>
    </source>
</evidence>
<sequence length="109" mass="12384">MAKIDVVDNSGSMTQEQDISRKVEQTVDKVLRDRLASDGFEGAEIRPDCDFDGDPILVVDVKYRYVDRPINSKVTFGLTTEVRKALMALGESRFPQIRHHFNEQQKIAS</sequence>
<protein>
    <submittedName>
        <fullName evidence="1">Uncharacterized protein</fullName>
    </submittedName>
</protein>
<gene>
    <name evidence="1" type="ORF">IE4872_PC00110</name>
</gene>
<organism evidence="1 2">
    <name type="scientific">Rhizobium gallicum</name>
    <dbReference type="NCBI Taxonomy" id="56730"/>
    <lineage>
        <taxon>Bacteria</taxon>
        <taxon>Pseudomonadati</taxon>
        <taxon>Pseudomonadota</taxon>
        <taxon>Alphaproteobacteria</taxon>
        <taxon>Hyphomicrobiales</taxon>
        <taxon>Rhizobiaceae</taxon>
        <taxon>Rhizobium/Agrobacterium group</taxon>
        <taxon>Rhizobium</taxon>
    </lineage>
</organism>
<dbReference type="Proteomes" id="UP000184749">
    <property type="component" value="Plasmid pRgalIE4872c"/>
</dbReference>
<dbReference type="AlphaFoldDB" id="A0A1L5NQF7"/>
<name>A0A1L5NQF7_9HYPH</name>